<evidence type="ECO:0000256" key="2">
    <source>
        <dbReference type="SAM" id="MobiDB-lite"/>
    </source>
</evidence>
<evidence type="ECO:0000313" key="4">
    <source>
        <dbReference type="Proteomes" id="UP000000933"/>
    </source>
</evidence>
<dbReference type="AlphaFoldDB" id="D5H7L7"/>
<feature type="region of interest" description="Disordered" evidence="2">
    <location>
        <begin position="123"/>
        <end position="166"/>
    </location>
</feature>
<dbReference type="Pfam" id="PF04519">
    <property type="entry name" value="Bactofilin"/>
    <property type="match status" value="1"/>
</dbReference>
<proteinExistence type="inferred from homology"/>
<gene>
    <name evidence="3" type="ordered locus">SRM_01101</name>
</gene>
<dbReference type="EMBL" id="FP565814">
    <property type="protein sequence ID" value="CBH24022.1"/>
    <property type="molecule type" value="Genomic_DNA"/>
</dbReference>
<feature type="compositionally biased region" description="Basic and acidic residues" evidence="2">
    <location>
        <begin position="141"/>
        <end position="154"/>
    </location>
</feature>
<evidence type="ECO:0000256" key="1">
    <source>
        <dbReference type="ARBA" id="ARBA00044755"/>
    </source>
</evidence>
<reference evidence="4" key="2">
    <citation type="submission" date="2010-04" db="EMBL/GenBank/DDBJ databases">
        <title>Genome sequence of Salinibacter ruber M8.</title>
        <authorList>
            <consortium name="Genoscope"/>
        </authorList>
    </citation>
    <scope>NUCLEOTIDE SEQUENCE [LARGE SCALE GENOMIC DNA]</scope>
    <source>
        <strain evidence="4">M8</strain>
    </source>
</reference>
<feature type="region of interest" description="Disordered" evidence="2">
    <location>
        <begin position="1"/>
        <end position="20"/>
    </location>
</feature>
<evidence type="ECO:0000313" key="3">
    <source>
        <dbReference type="EMBL" id="CBH24022.1"/>
    </source>
</evidence>
<protein>
    <recommendedName>
        <fullName evidence="5">Polymer-forming cytoskeletal protein</fullName>
    </recommendedName>
</protein>
<evidence type="ECO:0008006" key="5">
    <source>
        <dbReference type="Google" id="ProtNLM"/>
    </source>
</evidence>
<feature type="compositionally biased region" description="Acidic residues" evidence="2">
    <location>
        <begin position="155"/>
        <end position="166"/>
    </location>
</feature>
<dbReference type="HOGENOM" id="CLU_072799_6_0_10"/>
<sequence>MGLFANSQTDDASSSMANQTRTVQDQVNLVGEGTVFEGTVRAKSDVRASGRIVGTLEVDGKTMIAEEGEVEGEIIATNVEIAGQVQGEIYVDERLVLKSTAQVDGTIETDRLVVEEGAEFTGECEMGTTLSESKAPSGEASWERDSVRSERSEAEDPEPSGEAAEA</sequence>
<dbReference type="Proteomes" id="UP000000933">
    <property type="component" value="Chromosome"/>
</dbReference>
<dbReference type="InterPro" id="IPR007607">
    <property type="entry name" value="BacA/B"/>
</dbReference>
<dbReference type="PANTHER" id="PTHR35024">
    <property type="entry name" value="HYPOTHETICAL CYTOSOLIC PROTEIN"/>
    <property type="match status" value="1"/>
</dbReference>
<reference evidence="3 4" key="1">
    <citation type="journal article" date="2010" name="ISME J.">
        <title>Fine-scale evolution: genomic, phenotypic and ecological differentiation in two coexisting Salinibacter ruber strains.</title>
        <authorList>
            <person name="Pena A."/>
            <person name="Teeling H."/>
            <person name="Huerta-Cepas J."/>
            <person name="Santos F."/>
            <person name="Yarza P."/>
            <person name="Brito-Echeverria J."/>
            <person name="Lucio M."/>
            <person name="Schmitt-Kopplin P."/>
            <person name="Meseguer I."/>
            <person name="Schenowitz C."/>
            <person name="Dossat C."/>
            <person name="Barbe V."/>
            <person name="Dopazo J."/>
            <person name="Rossello-Mora R."/>
            <person name="Schuler M."/>
            <person name="Glockner F.O."/>
            <person name="Amann R."/>
            <person name="Gabaldon T."/>
            <person name="Anton J."/>
        </authorList>
    </citation>
    <scope>NUCLEOTIDE SEQUENCE [LARGE SCALE GENOMIC DNA]</scope>
    <source>
        <strain evidence="3 4">M8</strain>
    </source>
</reference>
<name>D5H7L7_SALRM</name>
<organism evidence="3 4">
    <name type="scientific">Salinibacter ruber (strain M8)</name>
    <dbReference type="NCBI Taxonomy" id="761659"/>
    <lineage>
        <taxon>Bacteria</taxon>
        <taxon>Pseudomonadati</taxon>
        <taxon>Rhodothermota</taxon>
        <taxon>Rhodothermia</taxon>
        <taxon>Rhodothermales</taxon>
        <taxon>Salinibacteraceae</taxon>
        <taxon>Salinibacter</taxon>
    </lineage>
</organism>
<accession>D5H7L7</accession>
<dbReference type="KEGG" id="srm:SRM_01101"/>
<dbReference type="PANTHER" id="PTHR35024:SF4">
    <property type="entry name" value="POLYMER-FORMING CYTOSKELETAL PROTEIN"/>
    <property type="match status" value="1"/>
</dbReference>
<comment type="similarity">
    <text evidence="1">Belongs to the bactofilin family.</text>
</comment>